<reference evidence="1 2" key="1">
    <citation type="submission" date="2024-01" db="EMBL/GenBank/DDBJ databases">
        <title>Genome assemblies of Stephania.</title>
        <authorList>
            <person name="Yang L."/>
        </authorList>
    </citation>
    <scope>NUCLEOTIDE SEQUENCE [LARGE SCALE GENOMIC DNA]</scope>
    <source>
        <strain evidence="1">YNDBR</strain>
        <tissue evidence="1">Leaf</tissue>
    </source>
</reference>
<dbReference type="AlphaFoldDB" id="A0AAP0FAP6"/>
<name>A0AAP0FAP6_9MAGN</name>
<gene>
    <name evidence="1" type="ORF">Syun_022938</name>
</gene>
<dbReference type="EMBL" id="JBBNAF010000010">
    <property type="protein sequence ID" value="KAK9106927.1"/>
    <property type="molecule type" value="Genomic_DNA"/>
</dbReference>
<keyword evidence="2" id="KW-1185">Reference proteome</keyword>
<organism evidence="1 2">
    <name type="scientific">Stephania yunnanensis</name>
    <dbReference type="NCBI Taxonomy" id="152371"/>
    <lineage>
        <taxon>Eukaryota</taxon>
        <taxon>Viridiplantae</taxon>
        <taxon>Streptophyta</taxon>
        <taxon>Embryophyta</taxon>
        <taxon>Tracheophyta</taxon>
        <taxon>Spermatophyta</taxon>
        <taxon>Magnoliopsida</taxon>
        <taxon>Ranunculales</taxon>
        <taxon>Menispermaceae</taxon>
        <taxon>Menispermoideae</taxon>
        <taxon>Cissampelideae</taxon>
        <taxon>Stephania</taxon>
    </lineage>
</organism>
<evidence type="ECO:0000313" key="1">
    <source>
        <dbReference type="EMBL" id="KAK9106927.1"/>
    </source>
</evidence>
<comment type="caution">
    <text evidence="1">The sequence shown here is derived from an EMBL/GenBank/DDBJ whole genome shotgun (WGS) entry which is preliminary data.</text>
</comment>
<evidence type="ECO:0000313" key="2">
    <source>
        <dbReference type="Proteomes" id="UP001420932"/>
    </source>
</evidence>
<accession>A0AAP0FAP6</accession>
<dbReference type="Proteomes" id="UP001420932">
    <property type="component" value="Unassembled WGS sequence"/>
</dbReference>
<protein>
    <submittedName>
        <fullName evidence="1">Uncharacterized protein</fullName>
    </submittedName>
</protein>
<proteinExistence type="predicted"/>
<sequence>MDRKSGFSPTTSLCLAMATALPTKYLVEGAMVSLMGNNRKGFGPESGPTGSDLVLGPNPFLLHERN</sequence>